<keyword evidence="2" id="KW-1185">Reference proteome</keyword>
<reference evidence="1 2" key="1">
    <citation type="submission" date="2024-10" db="EMBL/GenBank/DDBJ databases">
        <title>The Natural Products Discovery Center: Release of the First 8490 Sequenced Strains for Exploring Actinobacteria Biosynthetic Diversity.</title>
        <authorList>
            <person name="Kalkreuter E."/>
            <person name="Kautsar S.A."/>
            <person name="Yang D."/>
            <person name="Bader C.D."/>
            <person name="Teijaro C.N."/>
            <person name="Fluegel L."/>
            <person name="Davis C.M."/>
            <person name="Simpson J.R."/>
            <person name="Lauterbach L."/>
            <person name="Steele A.D."/>
            <person name="Gui C."/>
            <person name="Meng S."/>
            <person name="Li G."/>
            <person name="Viehrig K."/>
            <person name="Ye F."/>
            <person name="Su P."/>
            <person name="Kiefer A.F."/>
            <person name="Nichols A."/>
            <person name="Cepeda A.J."/>
            <person name="Yan W."/>
            <person name="Fan B."/>
            <person name="Jiang Y."/>
            <person name="Adhikari A."/>
            <person name="Zheng C.-J."/>
            <person name="Schuster L."/>
            <person name="Cowan T.M."/>
            <person name="Smanski M.J."/>
            <person name="Chevrette M.G."/>
            <person name="De Carvalho L.P.S."/>
            <person name="Shen B."/>
        </authorList>
    </citation>
    <scope>NUCLEOTIDE SEQUENCE [LARGE SCALE GENOMIC DNA]</scope>
    <source>
        <strain evidence="1 2">NPDC049503</strain>
    </source>
</reference>
<dbReference type="Gene3D" id="1.10.10.10">
    <property type="entry name" value="Winged helix-like DNA-binding domain superfamily/Winged helix DNA-binding domain"/>
    <property type="match status" value="1"/>
</dbReference>
<evidence type="ECO:0000313" key="1">
    <source>
        <dbReference type="EMBL" id="MFI7443699.1"/>
    </source>
</evidence>
<sequence length="121" mass="13542">MDPLGDFLHSLDRVGELGPLDALPAHEWVFPDARARAAAIRRHHEDRLDRLAALLAEHRRPLTIWEVASLMSWNRPWADLAPALRGMAAGEAAAHLRALEVRGRIRRVGGFDAVRFEAIES</sequence>
<dbReference type="InterPro" id="IPR036866">
    <property type="entry name" value="RibonucZ/Hydroxyglut_hydro"/>
</dbReference>
<accession>A0ABW8AA86</accession>
<protein>
    <submittedName>
        <fullName evidence="1">Uncharacterized protein</fullName>
    </submittedName>
</protein>
<organism evidence="1 2">
    <name type="scientific">Nonomuraea indica</name>
    <dbReference type="NCBI Taxonomy" id="1581193"/>
    <lineage>
        <taxon>Bacteria</taxon>
        <taxon>Bacillati</taxon>
        <taxon>Actinomycetota</taxon>
        <taxon>Actinomycetes</taxon>
        <taxon>Streptosporangiales</taxon>
        <taxon>Streptosporangiaceae</taxon>
        <taxon>Nonomuraea</taxon>
    </lineage>
</organism>
<dbReference type="RefSeq" id="WP_397023855.1">
    <property type="nucleotide sequence ID" value="NZ_JBITMB010000006.1"/>
</dbReference>
<dbReference type="EMBL" id="JBITMB010000006">
    <property type="protein sequence ID" value="MFI7443699.1"/>
    <property type="molecule type" value="Genomic_DNA"/>
</dbReference>
<dbReference type="InterPro" id="IPR036388">
    <property type="entry name" value="WH-like_DNA-bd_sf"/>
</dbReference>
<comment type="caution">
    <text evidence="1">The sequence shown here is derived from an EMBL/GenBank/DDBJ whole genome shotgun (WGS) entry which is preliminary data.</text>
</comment>
<evidence type="ECO:0000313" key="2">
    <source>
        <dbReference type="Proteomes" id="UP001612928"/>
    </source>
</evidence>
<name>A0ABW8AA86_9ACTN</name>
<dbReference type="Proteomes" id="UP001612928">
    <property type="component" value="Unassembled WGS sequence"/>
</dbReference>
<dbReference type="SUPFAM" id="SSF56281">
    <property type="entry name" value="Metallo-hydrolase/oxidoreductase"/>
    <property type="match status" value="1"/>
</dbReference>
<dbReference type="Gene3D" id="3.60.15.10">
    <property type="entry name" value="Ribonuclease Z/Hydroxyacylglutathione hydrolase-like"/>
    <property type="match status" value="1"/>
</dbReference>
<gene>
    <name evidence="1" type="ORF">ACIBP5_27330</name>
</gene>
<proteinExistence type="predicted"/>